<keyword evidence="9 10" id="KW-0472">Membrane</keyword>
<dbReference type="PANTHER" id="PTHR12714">
    <property type="entry name" value="PROTEIN-S ISOPRENYLCYSTEINE O-METHYLTRANSFERASE"/>
    <property type="match status" value="1"/>
</dbReference>
<keyword evidence="12" id="KW-1185">Reference proteome</keyword>
<dbReference type="InterPro" id="IPR007269">
    <property type="entry name" value="ICMT_MeTrfase"/>
</dbReference>
<feature type="transmembrane region" description="Helical" evidence="10">
    <location>
        <begin position="107"/>
        <end position="127"/>
    </location>
</feature>
<evidence type="ECO:0000256" key="9">
    <source>
        <dbReference type="ARBA" id="ARBA00023136"/>
    </source>
</evidence>
<dbReference type="EMBL" id="JAGHQM010002704">
    <property type="protein sequence ID" value="KAH0548239.1"/>
    <property type="molecule type" value="Genomic_DNA"/>
</dbReference>
<evidence type="ECO:0000256" key="8">
    <source>
        <dbReference type="ARBA" id="ARBA00022989"/>
    </source>
</evidence>
<keyword evidence="6 10" id="KW-0949">S-adenosyl-L-methionine</keyword>
<name>A0A9P8L7B7_9PEZI</name>
<evidence type="ECO:0000256" key="4">
    <source>
        <dbReference type="ARBA" id="ARBA00022603"/>
    </source>
</evidence>
<keyword evidence="10" id="KW-0256">Endoplasmic reticulum</keyword>
<dbReference type="Proteomes" id="UP000750711">
    <property type="component" value="Unassembled WGS sequence"/>
</dbReference>
<comment type="similarity">
    <text evidence="2 10">Belongs to the class VI-like SAM-binding methyltransferase superfamily. Isoprenylcysteine carboxyl methyltransferase family.</text>
</comment>
<keyword evidence="4 10" id="KW-0489">Methyltransferase</keyword>
<feature type="transmembrane region" description="Helical" evidence="10">
    <location>
        <begin position="133"/>
        <end position="152"/>
    </location>
</feature>
<proteinExistence type="inferred from homology"/>
<dbReference type="GO" id="GO:0032259">
    <property type="term" value="P:methylation"/>
    <property type="evidence" value="ECO:0007669"/>
    <property type="project" value="UniProtKB-KW"/>
</dbReference>
<dbReference type="Pfam" id="PF04140">
    <property type="entry name" value="ICMT"/>
    <property type="match status" value="1"/>
</dbReference>
<evidence type="ECO:0000256" key="1">
    <source>
        <dbReference type="ARBA" id="ARBA00004141"/>
    </source>
</evidence>
<dbReference type="GO" id="GO:0005789">
    <property type="term" value="C:endoplasmic reticulum membrane"/>
    <property type="evidence" value="ECO:0007669"/>
    <property type="project" value="UniProtKB-SubCell"/>
</dbReference>
<feature type="transmembrane region" description="Helical" evidence="10">
    <location>
        <begin position="205"/>
        <end position="225"/>
    </location>
</feature>
<evidence type="ECO:0000313" key="11">
    <source>
        <dbReference type="EMBL" id="KAH0548239.1"/>
    </source>
</evidence>
<accession>A0A9P8L7B7</accession>
<evidence type="ECO:0000256" key="3">
    <source>
        <dbReference type="ARBA" id="ARBA00012151"/>
    </source>
</evidence>
<evidence type="ECO:0000256" key="5">
    <source>
        <dbReference type="ARBA" id="ARBA00022679"/>
    </source>
</evidence>
<keyword evidence="7 10" id="KW-0812">Transmembrane</keyword>
<comment type="caution">
    <text evidence="11">The sequence shown here is derived from an EMBL/GenBank/DDBJ whole genome shotgun (WGS) entry which is preliminary data.</text>
</comment>
<protein>
    <recommendedName>
        <fullName evidence="3 10">Protein-S-isoprenylcysteine O-methyltransferase</fullName>
        <ecNumber evidence="3 10">2.1.1.100</ecNumber>
    </recommendedName>
</protein>
<reference evidence="11" key="1">
    <citation type="submission" date="2021-03" db="EMBL/GenBank/DDBJ databases">
        <title>Comparative genomics and phylogenomic investigation of the class Geoglossomycetes provide insights into ecological specialization and systematics.</title>
        <authorList>
            <person name="Melie T."/>
            <person name="Pirro S."/>
            <person name="Miller A.N."/>
            <person name="Quandt A."/>
        </authorList>
    </citation>
    <scope>NUCLEOTIDE SEQUENCE</scope>
    <source>
        <strain evidence="11">CAQ_001_2017</strain>
    </source>
</reference>
<organism evidence="11 12">
    <name type="scientific">Trichoglossum hirsutum</name>
    <dbReference type="NCBI Taxonomy" id="265104"/>
    <lineage>
        <taxon>Eukaryota</taxon>
        <taxon>Fungi</taxon>
        <taxon>Dikarya</taxon>
        <taxon>Ascomycota</taxon>
        <taxon>Pezizomycotina</taxon>
        <taxon>Geoglossomycetes</taxon>
        <taxon>Geoglossales</taxon>
        <taxon>Geoglossaceae</taxon>
        <taxon>Trichoglossum</taxon>
    </lineage>
</organism>
<dbReference type="InterPro" id="IPR025770">
    <property type="entry name" value="PPMT_MeTrfase"/>
</dbReference>
<keyword evidence="5" id="KW-0808">Transferase</keyword>
<dbReference type="AlphaFoldDB" id="A0A9P8L7B7"/>
<dbReference type="PROSITE" id="PS51564">
    <property type="entry name" value="SAM_ICMT"/>
    <property type="match status" value="1"/>
</dbReference>
<comment type="subcellular location">
    <subcellularLocation>
        <location evidence="10">Endoplasmic reticulum membrane</location>
        <topology evidence="10">Multi-pass membrane protein</topology>
    </subcellularLocation>
    <subcellularLocation>
        <location evidence="1">Membrane</location>
        <topology evidence="1">Multi-pass membrane protein</topology>
    </subcellularLocation>
</comment>
<evidence type="ECO:0000256" key="2">
    <source>
        <dbReference type="ARBA" id="ARBA00009140"/>
    </source>
</evidence>
<gene>
    <name evidence="11" type="ORF">GP486_008052</name>
</gene>
<sequence>MIERVHHQAGWTTSGSQTSLDHLKQVHEAMQNGRDATEDLPNKRHAHERHPGFQPADHSRINVDCGEQGHINNHHDDDEDSRQHAIPVSPAFLPGGPKSLSGISIRAFSLGLALGIASSLSLFLSVHTTLWRAPAFIALLSLFHFLEFWTIARYNTPKASISTYLLTSNGSAYNIAHSSAMLEFLISQYFGFSVVDAWVPQRYKYVPLALGGLLVLVGQTTRSLAMAHAGPNFNHHVQTRHNAGHELVTDGIFAWLRHPSYFGFFWWGIGTQLLLGNIVCLAGFIFVLWRFFKGRIRGK</sequence>
<comment type="catalytic activity">
    <reaction evidence="10">
        <text>[protein]-C-terminal S-[(2E,6E)-farnesyl]-L-cysteine + S-adenosyl-L-methionine = [protein]-C-terminal S-[(2E,6E)-farnesyl]-L-cysteine methyl ester + S-adenosyl-L-homocysteine</text>
        <dbReference type="Rhea" id="RHEA:21672"/>
        <dbReference type="Rhea" id="RHEA-COMP:12125"/>
        <dbReference type="Rhea" id="RHEA-COMP:12126"/>
        <dbReference type="ChEBI" id="CHEBI:57856"/>
        <dbReference type="ChEBI" id="CHEBI:59789"/>
        <dbReference type="ChEBI" id="CHEBI:90510"/>
        <dbReference type="ChEBI" id="CHEBI:90511"/>
        <dbReference type="EC" id="2.1.1.100"/>
    </reaction>
</comment>
<dbReference type="Gene3D" id="1.20.120.1630">
    <property type="match status" value="1"/>
</dbReference>
<evidence type="ECO:0000256" key="10">
    <source>
        <dbReference type="RuleBase" id="RU362022"/>
    </source>
</evidence>
<evidence type="ECO:0000256" key="7">
    <source>
        <dbReference type="ARBA" id="ARBA00022692"/>
    </source>
</evidence>
<feature type="transmembrane region" description="Helical" evidence="10">
    <location>
        <begin position="264"/>
        <end position="289"/>
    </location>
</feature>
<evidence type="ECO:0000313" key="12">
    <source>
        <dbReference type="Proteomes" id="UP000750711"/>
    </source>
</evidence>
<dbReference type="GO" id="GO:0004671">
    <property type="term" value="F:protein C-terminal S-isoprenylcysteine carboxyl O-methyltransferase activity"/>
    <property type="evidence" value="ECO:0007669"/>
    <property type="project" value="UniProtKB-EC"/>
</dbReference>
<dbReference type="EC" id="2.1.1.100" evidence="3 10"/>
<evidence type="ECO:0000256" key="6">
    <source>
        <dbReference type="ARBA" id="ARBA00022691"/>
    </source>
</evidence>
<keyword evidence="8 10" id="KW-1133">Transmembrane helix</keyword>
<dbReference type="PANTHER" id="PTHR12714:SF9">
    <property type="entry name" value="PROTEIN-S-ISOPRENYLCYSTEINE O-METHYLTRANSFERASE"/>
    <property type="match status" value="1"/>
</dbReference>